<evidence type="ECO:0000259" key="1">
    <source>
        <dbReference type="Pfam" id="PF01890"/>
    </source>
</evidence>
<dbReference type="InterPro" id="IPR036518">
    <property type="entry name" value="CobE/GbiG_C_sf"/>
</dbReference>
<reference evidence="3" key="2">
    <citation type="submission" date="2020-02" db="EMBL/GenBank/DDBJ databases">
        <title>Unexpected conservation and global transmission of agrobacterial virulence plasmids.</title>
        <authorList>
            <person name="Weisberg A.J."/>
            <person name="Davis E.W. II"/>
            <person name="Tabima J.R."/>
            <person name="Belcher M.S."/>
            <person name="Miller M."/>
            <person name="Kuo C.-H."/>
            <person name="Loper J.E."/>
            <person name="Grunwald N.J."/>
            <person name="Putnam M.L."/>
            <person name="Chang J.H."/>
        </authorList>
    </citation>
    <scope>NUCLEOTIDE SEQUENCE</scope>
    <source>
        <strain evidence="3">W2/73</strain>
    </source>
</reference>
<dbReference type="Pfam" id="PF01890">
    <property type="entry name" value="CbiG_C"/>
    <property type="match status" value="1"/>
</dbReference>
<accession>A0AAE7UR18</accession>
<dbReference type="Proteomes" id="UP000822331">
    <property type="component" value="Unassembled WGS sequence"/>
</dbReference>
<reference evidence="2 5" key="1">
    <citation type="journal article" date="2020" name="Science">
        <title>Unexpected conservation and global transmission of agrobacterial virulence plasmids.</title>
        <authorList>
            <person name="Weisberg A.J."/>
            <person name="Davis E.W. 2nd"/>
            <person name="Tabima J."/>
            <person name="Belcher M.S."/>
            <person name="Miller M."/>
            <person name="Kuo C.H."/>
            <person name="Loper J.E."/>
            <person name="Grunwald N.J."/>
            <person name="Putnam M.L."/>
            <person name="Chang J.H."/>
        </authorList>
    </citation>
    <scope>NUCLEOTIDE SEQUENCE [LARGE SCALE GENOMIC DNA]</scope>
    <source>
        <strain evidence="2 5">A19/93</strain>
    </source>
</reference>
<dbReference type="Proteomes" id="UP000663912">
    <property type="component" value="Chromosome 1"/>
</dbReference>
<dbReference type="RefSeq" id="WP_083212729.1">
    <property type="nucleotide sequence ID" value="NZ_CP049206.1"/>
</dbReference>
<proteinExistence type="predicted"/>
<dbReference type="KEGG" id="arui:G6M88_07400"/>
<dbReference type="EMBL" id="JAAMCP010000007">
    <property type="protein sequence ID" value="NTF37599.1"/>
    <property type="molecule type" value="Genomic_DNA"/>
</dbReference>
<dbReference type="InterPro" id="IPR052553">
    <property type="entry name" value="CbiG_hydrolase"/>
</dbReference>
<evidence type="ECO:0000313" key="5">
    <source>
        <dbReference type="Proteomes" id="UP000822331"/>
    </source>
</evidence>
<feature type="domain" description="CobE/GbiG C-terminal" evidence="1">
    <location>
        <begin position="8"/>
        <end position="125"/>
    </location>
</feature>
<dbReference type="SUPFAM" id="SSF159664">
    <property type="entry name" value="CobE/GbiG C-terminal domain-like"/>
    <property type="match status" value="1"/>
</dbReference>
<evidence type="ECO:0000313" key="3">
    <source>
        <dbReference type="EMBL" id="QTG00235.1"/>
    </source>
</evidence>
<organism evidence="3 4">
    <name type="scientific">Agrobacterium rubi</name>
    <dbReference type="NCBI Taxonomy" id="28099"/>
    <lineage>
        <taxon>Bacteria</taxon>
        <taxon>Pseudomonadati</taxon>
        <taxon>Pseudomonadota</taxon>
        <taxon>Alphaproteobacteria</taxon>
        <taxon>Hyphomicrobiales</taxon>
        <taxon>Rhizobiaceae</taxon>
        <taxon>Rhizobium/Agrobacterium group</taxon>
        <taxon>Agrobacterium</taxon>
    </lineage>
</organism>
<evidence type="ECO:0000313" key="4">
    <source>
        <dbReference type="Proteomes" id="UP000663912"/>
    </source>
</evidence>
<dbReference type="PANTHER" id="PTHR37477:SF1">
    <property type="entry name" value="COBALT-PRECORRIN-5A HYDROLASE"/>
    <property type="match status" value="1"/>
</dbReference>
<sequence>MGVGQAMIVAGIGCRKGVGADAIMAALHAVALAHHVKIGFIATAPIKSDEPGLLEAATRLGMAFVVVAQADFEAAGERTLTRSETSLKHSGSPSLSEASALAACGPNSKLMAPRSVLGDITIAIAVSGDQP</sequence>
<dbReference type="GO" id="GO:0009236">
    <property type="term" value="P:cobalamin biosynthetic process"/>
    <property type="evidence" value="ECO:0007669"/>
    <property type="project" value="InterPro"/>
</dbReference>
<protein>
    <submittedName>
        <fullName evidence="3">Cobalamin biosynthesis protein</fullName>
    </submittedName>
</protein>
<dbReference type="EMBL" id="CP049206">
    <property type="protein sequence ID" value="QTG00235.1"/>
    <property type="molecule type" value="Genomic_DNA"/>
</dbReference>
<dbReference type="Gene3D" id="3.30.420.180">
    <property type="entry name" value="CobE/GbiG C-terminal domain"/>
    <property type="match status" value="1"/>
</dbReference>
<keyword evidence="5" id="KW-1185">Reference proteome</keyword>
<name>A0AAE7UR18_9HYPH</name>
<evidence type="ECO:0000313" key="2">
    <source>
        <dbReference type="EMBL" id="NTF37599.1"/>
    </source>
</evidence>
<dbReference type="PANTHER" id="PTHR37477">
    <property type="entry name" value="COBALT-PRECORRIN-5A HYDROLASE"/>
    <property type="match status" value="1"/>
</dbReference>
<dbReference type="InterPro" id="IPR002750">
    <property type="entry name" value="CobE/GbiG_C"/>
</dbReference>
<dbReference type="AlphaFoldDB" id="A0AAE7UR18"/>
<gene>
    <name evidence="2" type="ORF">G6L72_12865</name>
    <name evidence="3" type="ORF">G6M88_07400</name>
</gene>